<evidence type="ECO:0000259" key="2">
    <source>
        <dbReference type="Pfam" id="PF13280"/>
    </source>
</evidence>
<keyword evidence="1" id="KW-0175">Coiled coil</keyword>
<dbReference type="EMBL" id="CAEZTE010000015">
    <property type="protein sequence ID" value="CAB4559607.1"/>
    <property type="molecule type" value="Genomic_DNA"/>
</dbReference>
<dbReference type="PANTHER" id="PTHR34580">
    <property type="match status" value="1"/>
</dbReference>
<dbReference type="Pfam" id="PF13280">
    <property type="entry name" value="WYL"/>
    <property type="match status" value="1"/>
</dbReference>
<feature type="coiled-coil region" evidence="1">
    <location>
        <begin position="100"/>
        <end position="127"/>
    </location>
</feature>
<dbReference type="Pfam" id="PF19187">
    <property type="entry name" value="HTH_PafC"/>
    <property type="match status" value="1"/>
</dbReference>
<reference evidence="5" key="1">
    <citation type="submission" date="2020-05" db="EMBL/GenBank/DDBJ databases">
        <authorList>
            <person name="Chiriac C."/>
            <person name="Salcher M."/>
            <person name="Ghai R."/>
            <person name="Kavagutti S V."/>
        </authorList>
    </citation>
    <scope>NUCLEOTIDE SEQUENCE</scope>
</reference>
<name>A0A6J6D714_9ZZZZ</name>
<evidence type="ECO:0000256" key="1">
    <source>
        <dbReference type="SAM" id="Coils"/>
    </source>
</evidence>
<dbReference type="Pfam" id="PF25583">
    <property type="entry name" value="WCX"/>
    <property type="match status" value="1"/>
</dbReference>
<gene>
    <name evidence="5" type="ORF">UFOPK1599_00459</name>
</gene>
<proteinExistence type="predicted"/>
<dbReference type="InterPro" id="IPR051534">
    <property type="entry name" value="CBASS_pafABC_assoc_protein"/>
</dbReference>
<protein>
    <submittedName>
        <fullName evidence="5">Unannotated protein</fullName>
    </submittedName>
</protein>
<feature type="domain" description="PafC HTH" evidence="3">
    <location>
        <begin position="10"/>
        <end position="122"/>
    </location>
</feature>
<dbReference type="InterPro" id="IPR028349">
    <property type="entry name" value="PafC-like"/>
</dbReference>
<evidence type="ECO:0000313" key="5">
    <source>
        <dbReference type="EMBL" id="CAB4559607.1"/>
    </source>
</evidence>
<sequence length="307" mass="34972">MAESAAVRALRTMDLIPYVLENPSCSIKTLAKRFSTSEKQIEKDLELIFMCGLPGYTPYELIDIVLEDGVVSVIDPQVLNRPRRFSKTELVVIVLGLKILSEIKLERSDLREKIDKLIAKVSHIKNEEILINDSQMISSKFVEVINRAIGNRQVLRIGYISVTKDQSSERDVVPLTLYYSNGSLYMNAFDVEKKAERVFRVDAITRCEAGAFLEFEVNQSHLPEITTELEVQDWLRFFVERNMSIIRSVKHSNQGLLVEVAVSNIDWLEKSILSHIPGIKIKAPQDFAVRVRENARNILALYESSDS</sequence>
<feature type="domain" description="WYL" evidence="2">
    <location>
        <begin position="142"/>
        <end position="208"/>
    </location>
</feature>
<dbReference type="PANTHER" id="PTHR34580:SF1">
    <property type="entry name" value="PROTEIN PAFC"/>
    <property type="match status" value="1"/>
</dbReference>
<evidence type="ECO:0000259" key="4">
    <source>
        <dbReference type="Pfam" id="PF25583"/>
    </source>
</evidence>
<dbReference type="AlphaFoldDB" id="A0A6J6D714"/>
<organism evidence="5">
    <name type="scientific">freshwater metagenome</name>
    <dbReference type="NCBI Taxonomy" id="449393"/>
    <lineage>
        <taxon>unclassified sequences</taxon>
        <taxon>metagenomes</taxon>
        <taxon>ecological metagenomes</taxon>
    </lineage>
</organism>
<dbReference type="InterPro" id="IPR043839">
    <property type="entry name" value="PafC_HTH"/>
</dbReference>
<accession>A0A6J6D714</accession>
<feature type="domain" description="WCX" evidence="4">
    <location>
        <begin position="240"/>
        <end position="299"/>
    </location>
</feature>
<evidence type="ECO:0000259" key="3">
    <source>
        <dbReference type="Pfam" id="PF19187"/>
    </source>
</evidence>
<dbReference type="PIRSF" id="PIRSF016838">
    <property type="entry name" value="PafC"/>
    <property type="match status" value="1"/>
</dbReference>
<dbReference type="InterPro" id="IPR057727">
    <property type="entry name" value="WCX_dom"/>
</dbReference>
<dbReference type="PROSITE" id="PS52050">
    <property type="entry name" value="WYL"/>
    <property type="match status" value="1"/>
</dbReference>
<dbReference type="InterPro" id="IPR026881">
    <property type="entry name" value="WYL_dom"/>
</dbReference>